<dbReference type="EMBL" id="BQNB010020947">
    <property type="protein sequence ID" value="GJU01267.1"/>
    <property type="molecule type" value="Genomic_DNA"/>
</dbReference>
<organism evidence="1 2">
    <name type="scientific">Tanacetum coccineum</name>
    <dbReference type="NCBI Taxonomy" id="301880"/>
    <lineage>
        <taxon>Eukaryota</taxon>
        <taxon>Viridiplantae</taxon>
        <taxon>Streptophyta</taxon>
        <taxon>Embryophyta</taxon>
        <taxon>Tracheophyta</taxon>
        <taxon>Spermatophyta</taxon>
        <taxon>Magnoliopsida</taxon>
        <taxon>eudicotyledons</taxon>
        <taxon>Gunneridae</taxon>
        <taxon>Pentapetalae</taxon>
        <taxon>asterids</taxon>
        <taxon>campanulids</taxon>
        <taxon>Asterales</taxon>
        <taxon>Asteraceae</taxon>
        <taxon>Asteroideae</taxon>
        <taxon>Anthemideae</taxon>
        <taxon>Anthemidinae</taxon>
        <taxon>Tanacetum</taxon>
    </lineage>
</organism>
<name>A0ABQ5IM71_9ASTR</name>
<evidence type="ECO:0000313" key="1">
    <source>
        <dbReference type="EMBL" id="GJU01267.1"/>
    </source>
</evidence>
<proteinExistence type="predicted"/>
<comment type="caution">
    <text evidence="1">The sequence shown here is derived from an EMBL/GenBank/DDBJ whole genome shotgun (WGS) entry which is preliminary data.</text>
</comment>
<evidence type="ECO:0000313" key="2">
    <source>
        <dbReference type="Proteomes" id="UP001151760"/>
    </source>
</evidence>
<gene>
    <name evidence="1" type="ORF">Tco_1111605</name>
</gene>
<reference evidence="1" key="2">
    <citation type="submission" date="2022-01" db="EMBL/GenBank/DDBJ databases">
        <authorList>
            <person name="Yamashiro T."/>
            <person name="Shiraishi A."/>
            <person name="Satake H."/>
            <person name="Nakayama K."/>
        </authorList>
    </citation>
    <scope>NUCLEOTIDE SEQUENCE</scope>
</reference>
<reference evidence="1" key="1">
    <citation type="journal article" date="2022" name="Int. J. Mol. Sci.">
        <title>Draft Genome of Tanacetum Coccineum: Genomic Comparison of Closely Related Tanacetum-Family Plants.</title>
        <authorList>
            <person name="Yamashiro T."/>
            <person name="Shiraishi A."/>
            <person name="Nakayama K."/>
            <person name="Satake H."/>
        </authorList>
    </citation>
    <scope>NUCLEOTIDE SEQUENCE</scope>
</reference>
<protein>
    <submittedName>
        <fullName evidence="1">Uncharacterized protein</fullName>
    </submittedName>
</protein>
<accession>A0ABQ5IM71</accession>
<dbReference type="Proteomes" id="UP001151760">
    <property type="component" value="Unassembled WGS sequence"/>
</dbReference>
<keyword evidence="2" id="KW-1185">Reference proteome</keyword>
<sequence>MTLASSADKPLKTFDESMSTPIDFSTYIMNGLKINKLTQETLLGPAFKLLKGTRTNFAKLEYDFEECYKALSEKLDWNNPEGGDYPFDLTKPLPLVMNGNRQMVPVDYFFNNDLKYLQGGISTMTYTTSTTKTKATHYDLQGTEDMVPNIWSPRVEDLQLGVKSYQKKINVTKPETTRPDLRKKDPYTPYQDPKGFIYVDNQGRNRLMRSDELYKFSDGTLTRLQTSLDDITKNIQMEYLPKRRWSSLEKKRAHIMIKAIDKHLKEKKDDEEP</sequence>